<protein>
    <submittedName>
        <fullName evidence="2">Uncharacterized protein</fullName>
    </submittedName>
</protein>
<dbReference type="EMBL" id="SRLO01000159">
    <property type="protein sequence ID" value="TNN70783.1"/>
    <property type="molecule type" value="Genomic_DNA"/>
</dbReference>
<organism evidence="2 3">
    <name type="scientific">Liparis tanakae</name>
    <name type="common">Tanaka's snailfish</name>
    <dbReference type="NCBI Taxonomy" id="230148"/>
    <lineage>
        <taxon>Eukaryota</taxon>
        <taxon>Metazoa</taxon>
        <taxon>Chordata</taxon>
        <taxon>Craniata</taxon>
        <taxon>Vertebrata</taxon>
        <taxon>Euteleostomi</taxon>
        <taxon>Actinopterygii</taxon>
        <taxon>Neopterygii</taxon>
        <taxon>Teleostei</taxon>
        <taxon>Neoteleostei</taxon>
        <taxon>Acanthomorphata</taxon>
        <taxon>Eupercaria</taxon>
        <taxon>Perciformes</taxon>
        <taxon>Cottioidei</taxon>
        <taxon>Cottales</taxon>
        <taxon>Liparidae</taxon>
        <taxon>Liparis</taxon>
    </lineage>
</organism>
<gene>
    <name evidence="2" type="ORF">EYF80_019066</name>
</gene>
<dbReference type="OrthoDB" id="6262491at2759"/>
<dbReference type="Proteomes" id="UP000314294">
    <property type="component" value="Unassembled WGS sequence"/>
</dbReference>
<keyword evidence="3" id="KW-1185">Reference proteome</keyword>
<evidence type="ECO:0000313" key="3">
    <source>
        <dbReference type="Proteomes" id="UP000314294"/>
    </source>
</evidence>
<feature type="compositionally biased region" description="Low complexity" evidence="1">
    <location>
        <begin position="215"/>
        <end position="235"/>
    </location>
</feature>
<feature type="region of interest" description="Disordered" evidence="1">
    <location>
        <begin position="1"/>
        <end position="40"/>
    </location>
</feature>
<feature type="region of interest" description="Disordered" evidence="1">
    <location>
        <begin position="202"/>
        <end position="240"/>
    </location>
</feature>
<sequence>MAAAAEETRTTSVLLPSPTLRRWAQERGSSHGKTPGKQNLFRRDVKPAADTEYVDSVDLSVDLAALLQGSVRCQKGKPPSTKETQKEAFDCYMKIVYGIHPIIKFDLEDTFDPDEFEIASFDLDPYHSRHRPTVKEDVRPKSNIKIPVSVEKKPQENRAPAARTPIKVKPRPIILKEPVVEEYEEVGALIVFAWQTTTKHTQQQASNEKIEAKETQSQYSTSTSNSSSSKDPTTTAGTQPREDFSLQLLGGLDTCRSPMKILAALQALHSQGLLPTPDTLYQGLVDLVPTFTSVEWAALVEMLKLLVCLKSASYELVKKLLTLLAFKDLGLRGPVLRMLTGLAVREAEQWLLPELESWESELWDRSDVWGGLHGRADSWLELWTSKYKEHSRYLYLSSTAKWKPTIFSVVDVLNYFCSVQKEEYAKAQRVAPPRRKDTVLLPRSDSSQPILRLGETYCMARACRPPGVILPPLKSRPFLMHFPRFISLPLTRITLFPFHVYSEADWVKASPRRYFIQQQSYVEYYR</sequence>
<dbReference type="AlphaFoldDB" id="A0A4Z2I0M4"/>
<proteinExistence type="predicted"/>
<reference evidence="2 3" key="1">
    <citation type="submission" date="2019-03" db="EMBL/GenBank/DDBJ databases">
        <title>First draft genome of Liparis tanakae, snailfish: a comprehensive survey of snailfish specific genes.</title>
        <authorList>
            <person name="Kim W."/>
            <person name="Song I."/>
            <person name="Jeong J.-H."/>
            <person name="Kim D."/>
            <person name="Kim S."/>
            <person name="Ryu S."/>
            <person name="Song J.Y."/>
            <person name="Lee S.K."/>
        </authorList>
    </citation>
    <scope>NUCLEOTIDE SEQUENCE [LARGE SCALE GENOMIC DNA]</scope>
    <source>
        <tissue evidence="2">Muscle</tissue>
    </source>
</reference>
<accession>A0A4Z2I0M4</accession>
<name>A0A4Z2I0M4_9TELE</name>
<evidence type="ECO:0000313" key="2">
    <source>
        <dbReference type="EMBL" id="TNN70783.1"/>
    </source>
</evidence>
<comment type="caution">
    <text evidence="2">The sequence shown here is derived from an EMBL/GenBank/DDBJ whole genome shotgun (WGS) entry which is preliminary data.</text>
</comment>
<evidence type="ECO:0000256" key="1">
    <source>
        <dbReference type="SAM" id="MobiDB-lite"/>
    </source>
</evidence>